<sequence>MGKRGSLTVSVLVTSVSISTDGSGINTIPEISAGQFVSKRTPRQQPFMPTGRALQGKEERKAFKELSVATDWNHWGLYFLLGTSVTKS</sequence>
<proteinExistence type="predicted"/>
<dbReference type="EMBL" id="JACVVK020000004">
    <property type="protein sequence ID" value="KAK7507297.1"/>
    <property type="molecule type" value="Genomic_DNA"/>
</dbReference>
<gene>
    <name evidence="1" type="ORF">BaRGS_00001232</name>
</gene>
<keyword evidence="2" id="KW-1185">Reference proteome</keyword>
<protein>
    <submittedName>
        <fullName evidence="1">Uncharacterized protein</fullName>
    </submittedName>
</protein>
<accession>A0ABD0M7K7</accession>
<dbReference type="AlphaFoldDB" id="A0ABD0M7K7"/>
<evidence type="ECO:0000313" key="1">
    <source>
        <dbReference type="EMBL" id="KAK7507297.1"/>
    </source>
</evidence>
<organism evidence="1 2">
    <name type="scientific">Batillaria attramentaria</name>
    <dbReference type="NCBI Taxonomy" id="370345"/>
    <lineage>
        <taxon>Eukaryota</taxon>
        <taxon>Metazoa</taxon>
        <taxon>Spiralia</taxon>
        <taxon>Lophotrochozoa</taxon>
        <taxon>Mollusca</taxon>
        <taxon>Gastropoda</taxon>
        <taxon>Caenogastropoda</taxon>
        <taxon>Sorbeoconcha</taxon>
        <taxon>Cerithioidea</taxon>
        <taxon>Batillariidae</taxon>
        <taxon>Batillaria</taxon>
    </lineage>
</organism>
<dbReference type="Proteomes" id="UP001519460">
    <property type="component" value="Unassembled WGS sequence"/>
</dbReference>
<name>A0ABD0M7K7_9CAEN</name>
<comment type="caution">
    <text evidence="1">The sequence shown here is derived from an EMBL/GenBank/DDBJ whole genome shotgun (WGS) entry which is preliminary data.</text>
</comment>
<reference evidence="1 2" key="1">
    <citation type="journal article" date="2023" name="Sci. Data">
        <title>Genome assembly of the Korean intertidal mud-creeper Batillaria attramentaria.</title>
        <authorList>
            <person name="Patra A.K."/>
            <person name="Ho P.T."/>
            <person name="Jun S."/>
            <person name="Lee S.J."/>
            <person name="Kim Y."/>
            <person name="Won Y.J."/>
        </authorList>
    </citation>
    <scope>NUCLEOTIDE SEQUENCE [LARGE SCALE GENOMIC DNA]</scope>
    <source>
        <strain evidence="1">Wonlab-2016</strain>
    </source>
</reference>
<evidence type="ECO:0000313" key="2">
    <source>
        <dbReference type="Proteomes" id="UP001519460"/>
    </source>
</evidence>
<feature type="non-terminal residue" evidence="1">
    <location>
        <position position="88"/>
    </location>
</feature>